<dbReference type="Gene3D" id="1.10.10.10">
    <property type="entry name" value="Winged helix-like DNA-binding domain superfamily/Winged helix DNA-binding domain"/>
    <property type="match status" value="1"/>
</dbReference>
<dbReference type="PATRIC" id="fig|1341157.4.peg.3181"/>
<comment type="caution">
    <text evidence="2">The sequence shown here is derived from an EMBL/GenBank/DDBJ whole genome shotgun (WGS) entry which is preliminary data.</text>
</comment>
<keyword evidence="1" id="KW-0479">Metal-binding</keyword>
<dbReference type="InterPro" id="IPR036390">
    <property type="entry name" value="WH_DNA-bd_sf"/>
</dbReference>
<dbReference type="eggNOG" id="COG0735">
    <property type="taxonomic scope" value="Bacteria"/>
</dbReference>
<dbReference type="RefSeq" id="WP_037301515.1">
    <property type="nucleotide sequence ID" value="NZ_ATAX01000036.1"/>
</dbReference>
<evidence type="ECO:0000313" key="2">
    <source>
        <dbReference type="EMBL" id="EWM52408.1"/>
    </source>
</evidence>
<organism evidence="2 3">
    <name type="scientific">Ruminococcus flavefaciens 007c</name>
    <dbReference type="NCBI Taxonomy" id="1341157"/>
    <lineage>
        <taxon>Bacteria</taxon>
        <taxon>Bacillati</taxon>
        <taxon>Bacillota</taxon>
        <taxon>Clostridia</taxon>
        <taxon>Eubacteriales</taxon>
        <taxon>Oscillospiraceae</taxon>
        <taxon>Ruminococcus</taxon>
    </lineage>
</organism>
<dbReference type="InterPro" id="IPR036388">
    <property type="entry name" value="WH-like_DNA-bd_sf"/>
</dbReference>
<dbReference type="SUPFAM" id="SSF46785">
    <property type="entry name" value="Winged helix' DNA-binding domain"/>
    <property type="match status" value="1"/>
</dbReference>
<reference evidence="2 3" key="1">
    <citation type="journal article" date="2014" name="PLoS ONE">
        <title>Rumen cellulosomics: divergent fiber-degrading strategies revealed by comparative genome-wide analysis of six ruminococcal strains.</title>
        <authorList>
            <person name="Dassa B."/>
            <person name="Borovok I."/>
            <person name="Ruimy-Israeli V."/>
            <person name="Lamed R."/>
            <person name="Flint H.J."/>
            <person name="Duncan S.H."/>
            <person name="Henrissat B."/>
            <person name="Coutinho P."/>
            <person name="Morrison M."/>
            <person name="Mosoni P."/>
            <person name="Yeoman C.J."/>
            <person name="White B.A."/>
            <person name="Bayer E.A."/>
        </authorList>
    </citation>
    <scope>NUCLEOTIDE SEQUENCE [LARGE SCALE GENOMIC DNA]</scope>
    <source>
        <strain evidence="2 3">007c</strain>
    </source>
</reference>
<dbReference type="GO" id="GO:0046872">
    <property type="term" value="F:metal ion binding"/>
    <property type="evidence" value="ECO:0007669"/>
    <property type="project" value="UniProtKB-KW"/>
</dbReference>
<evidence type="ECO:0000256" key="1">
    <source>
        <dbReference type="PIRSR" id="PIRSR602481-1"/>
    </source>
</evidence>
<feature type="binding site" evidence="1">
    <location>
        <position position="146"/>
    </location>
    <ligand>
        <name>Zn(2+)</name>
        <dbReference type="ChEBI" id="CHEBI:29105"/>
    </ligand>
</feature>
<name>W7UEN4_RUMFL</name>
<dbReference type="OrthoDB" id="8659436at2"/>
<feature type="binding site" evidence="1">
    <location>
        <position position="107"/>
    </location>
    <ligand>
        <name>Zn(2+)</name>
        <dbReference type="ChEBI" id="CHEBI:29105"/>
    </ligand>
</feature>
<keyword evidence="1" id="KW-0862">Zinc</keyword>
<dbReference type="EMBL" id="ATAX01000036">
    <property type="protein sequence ID" value="EWM52408.1"/>
    <property type="molecule type" value="Genomic_DNA"/>
</dbReference>
<evidence type="ECO:0008006" key="4">
    <source>
        <dbReference type="Google" id="ProtNLM"/>
    </source>
</evidence>
<dbReference type="Proteomes" id="UP000019365">
    <property type="component" value="Unassembled WGS sequence"/>
</dbReference>
<gene>
    <name evidence="2" type="ORF">RF007C_13745</name>
</gene>
<protein>
    <recommendedName>
        <fullName evidence="4">Fur family transcriptional regulator</fullName>
    </recommendedName>
</protein>
<dbReference type="AlphaFoldDB" id="W7UEN4"/>
<feature type="binding site" evidence="1">
    <location>
        <position position="143"/>
    </location>
    <ligand>
        <name>Zn(2+)</name>
        <dbReference type="ChEBI" id="CHEBI:29105"/>
    </ligand>
</feature>
<sequence length="149" mass="17357">MKMIIIFISKNRGENMGSYNTPQKERILSFLYLHMDRDLTVHEIIEGITNELPDENPIAESTVYRIMNNLTQLGLTSKKTDSNREFRYRLCNNDNNNSRISFHCKVCGKIYHIDEKVCNSIIKELHENCPVKINEDLMLTGVCSNCQQR</sequence>
<accession>W7UEN4</accession>
<feature type="binding site" evidence="1">
    <location>
        <position position="104"/>
    </location>
    <ligand>
        <name>Zn(2+)</name>
        <dbReference type="ChEBI" id="CHEBI:29105"/>
    </ligand>
</feature>
<evidence type="ECO:0000313" key="3">
    <source>
        <dbReference type="Proteomes" id="UP000019365"/>
    </source>
</evidence>
<dbReference type="GO" id="GO:0003700">
    <property type="term" value="F:DNA-binding transcription factor activity"/>
    <property type="evidence" value="ECO:0007669"/>
    <property type="project" value="InterPro"/>
</dbReference>
<comment type="cofactor">
    <cofactor evidence="1">
        <name>Zn(2+)</name>
        <dbReference type="ChEBI" id="CHEBI:29105"/>
    </cofactor>
    <text evidence="1">Binds 1 zinc ion per subunit.</text>
</comment>
<dbReference type="Pfam" id="PF01475">
    <property type="entry name" value="FUR"/>
    <property type="match status" value="1"/>
</dbReference>
<keyword evidence="3" id="KW-1185">Reference proteome</keyword>
<proteinExistence type="predicted"/>
<dbReference type="InterPro" id="IPR002481">
    <property type="entry name" value="FUR"/>
</dbReference>